<feature type="domain" description="Gamma-glutamylcyclotransferase AIG2-like" evidence="4">
    <location>
        <begin position="20"/>
        <end position="149"/>
    </location>
</feature>
<dbReference type="EMBL" id="JAULSU010000002">
    <property type="protein sequence ID" value="KAK0626739.1"/>
    <property type="molecule type" value="Genomic_DNA"/>
</dbReference>
<proteinExistence type="inferred from homology"/>
<dbReference type="Proteomes" id="UP001175000">
    <property type="component" value="Unassembled WGS sequence"/>
</dbReference>
<dbReference type="Gene3D" id="3.10.490.10">
    <property type="entry name" value="Gamma-glutamyl cyclotransferase-like"/>
    <property type="match status" value="1"/>
</dbReference>
<accession>A0AA39X3R7</accession>
<evidence type="ECO:0000259" key="4">
    <source>
        <dbReference type="Pfam" id="PF06094"/>
    </source>
</evidence>
<dbReference type="SUPFAM" id="SSF110857">
    <property type="entry name" value="Gamma-glutamyl cyclotransferase-like"/>
    <property type="match status" value="1"/>
</dbReference>
<organism evidence="5 6">
    <name type="scientific">Immersiella caudata</name>
    <dbReference type="NCBI Taxonomy" id="314043"/>
    <lineage>
        <taxon>Eukaryota</taxon>
        <taxon>Fungi</taxon>
        <taxon>Dikarya</taxon>
        <taxon>Ascomycota</taxon>
        <taxon>Pezizomycotina</taxon>
        <taxon>Sordariomycetes</taxon>
        <taxon>Sordariomycetidae</taxon>
        <taxon>Sordariales</taxon>
        <taxon>Lasiosphaeriaceae</taxon>
        <taxon>Immersiella</taxon>
    </lineage>
</organism>
<keyword evidence="2" id="KW-0808">Transferase</keyword>
<reference evidence="5" key="1">
    <citation type="submission" date="2023-06" db="EMBL/GenBank/DDBJ databases">
        <title>Genome-scale phylogeny and comparative genomics of the fungal order Sordariales.</title>
        <authorList>
            <consortium name="Lawrence Berkeley National Laboratory"/>
            <person name="Hensen N."/>
            <person name="Bonometti L."/>
            <person name="Westerberg I."/>
            <person name="Brannstrom I.O."/>
            <person name="Guillou S."/>
            <person name="Cros-Aarteil S."/>
            <person name="Calhoun S."/>
            <person name="Haridas S."/>
            <person name="Kuo A."/>
            <person name="Mondo S."/>
            <person name="Pangilinan J."/>
            <person name="Riley R."/>
            <person name="Labutti K."/>
            <person name="Andreopoulos B."/>
            <person name="Lipzen A."/>
            <person name="Chen C."/>
            <person name="Yanf M."/>
            <person name="Daum C."/>
            <person name="Ng V."/>
            <person name="Clum A."/>
            <person name="Steindorff A."/>
            <person name="Ohm R."/>
            <person name="Martin F."/>
            <person name="Silar P."/>
            <person name="Natvig D."/>
            <person name="Lalanne C."/>
            <person name="Gautier V."/>
            <person name="Ament-Velasquez S.L."/>
            <person name="Kruys A."/>
            <person name="Hutchinson M.I."/>
            <person name="Powell A.J."/>
            <person name="Barry K."/>
            <person name="Miller A.N."/>
            <person name="Grigoriev I.V."/>
            <person name="Debuchy R."/>
            <person name="Gladieux P."/>
            <person name="Thoren M.H."/>
            <person name="Johannesson H."/>
        </authorList>
    </citation>
    <scope>NUCLEOTIDE SEQUENCE</scope>
    <source>
        <strain evidence="5">CBS 606.72</strain>
    </source>
</reference>
<dbReference type="GO" id="GO:0016740">
    <property type="term" value="F:transferase activity"/>
    <property type="evidence" value="ECO:0007669"/>
    <property type="project" value="UniProtKB-KW"/>
</dbReference>
<evidence type="ECO:0000313" key="6">
    <source>
        <dbReference type="Proteomes" id="UP001175000"/>
    </source>
</evidence>
<dbReference type="PANTHER" id="PTHR31544:SF2">
    <property type="entry name" value="AIG2-LIKE PROTEIN D"/>
    <property type="match status" value="1"/>
</dbReference>
<comment type="caution">
    <text evidence="5">The sequence shown here is derived from an EMBL/GenBank/DDBJ whole genome shotgun (WGS) entry which is preliminary data.</text>
</comment>
<dbReference type="Pfam" id="PF06094">
    <property type="entry name" value="GGACT"/>
    <property type="match status" value="1"/>
</dbReference>
<evidence type="ECO:0000256" key="2">
    <source>
        <dbReference type="ARBA" id="ARBA00022679"/>
    </source>
</evidence>
<sequence length="185" mass="21220">MDKEPTLESVKSDDGVHCAFFYGTLMVPGVFYSVCYNTSDPPKAFQDLHTFTPAILHGYCRRRVEFADYPGIVEDNDHKVFGTFTTGLTKANLERLDFFEGPSYERRTVTVKLLDKVGDVHGHGQVEGEERKAEVYVYLNAAELEDREWDLEEFRREKLQNWTRQGYVFEDCDPGTTAKVAGEAW</sequence>
<dbReference type="InterPro" id="IPR045038">
    <property type="entry name" value="AIG2-like"/>
</dbReference>
<dbReference type="InterPro" id="IPR036568">
    <property type="entry name" value="GGCT-like_sf"/>
</dbReference>
<dbReference type="AlphaFoldDB" id="A0AA39X3R7"/>
<dbReference type="PANTHER" id="PTHR31544">
    <property type="entry name" value="AIG2-LIKE PROTEIN D"/>
    <property type="match status" value="1"/>
</dbReference>
<name>A0AA39X3R7_9PEZI</name>
<dbReference type="CDD" id="cd06661">
    <property type="entry name" value="GGCT_like"/>
    <property type="match status" value="1"/>
</dbReference>
<dbReference type="InterPro" id="IPR009288">
    <property type="entry name" value="AIG2-like_dom"/>
</dbReference>
<evidence type="ECO:0000313" key="5">
    <source>
        <dbReference type="EMBL" id="KAK0626739.1"/>
    </source>
</evidence>
<comment type="similarity">
    <text evidence="1">Belongs to the gamma-glutamylcyclotransferase family.</text>
</comment>
<protein>
    <recommendedName>
        <fullName evidence="3">Putative gamma-glutamylcyclotransferase</fullName>
    </recommendedName>
</protein>
<dbReference type="InterPro" id="IPR013024">
    <property type="entry name" value="GGCT-like"/>
</dbReference>
<gene>
    <name evidence="5" type="ORF">B0T14DRAFT_493011</name>
</gene>
<keyword evidence="6" id="KW-1185">Reference proteome</keyword>
<evidence type="ECO:0000256" key="1">
    <source>
        <dbReference type="ARBA" id="ARBA00008861"/>
    </source>
</evidence>
<evidence type="ECO:0000256" key="3">
    <source>
        <dbReference type="ARBA" id="ARBA00030602"/>
    </source>
</evidence>